<dbReference type="OrthoDB" id="432881at2759"/>
<accession>A0A2T3A5I0</accession>
<feature type="transmembrane region" description="Helical" evidence="11">
    <location>
        <begin position="112"/>
        <end position="133"/>
    </location>
</feature>
<keyword evidence="14" id="KW-1185">Reference proteome</keyword>
<keyword evidence="9" id="KW-0408">Iron</keyword>
<keyword evidence="5 11" id="KW-0812">Transmembrane</keyword>
<dbReference type="GO" id="GO:0016020">
    <property type="term" value="C:membrane"/>
    <property type="evidence" value="ECO:0007669"/>
    <property type="project" value="UniProtKB-SubCell"/>
</dbReference>
<evidence type="ECO:0000256" key="6">
    <source>
        <dbReference type="ARBA" id="ARBA00022723"/>
    </source>
</evidence>
<dbReference type="CDD" id="cd08761">
    <property type="entry name" value="Cyt_b561_CYB561D2_like"/>
    <property type="match status" value="1"/>
</dbReference>
<keyword evidence="4" id="KW-0349">Heme</keyword>
<evidence type="ECO:0000256" key="1">
    <source>
        <dbReference type="ARBA" id="ARBA00001970"/>
    </source>
</evidence>
<evidence type="ECO:0000259" key="12">
    <source>
        <dbReference type="PROSITE" id="PS50939"/>
    </source>
</evidence>
<evidence type="ECO:0000256" key="3">
    <source>
        <dbReference type="ARBA" id="ARBA00022448"/>
    </source>
</evidence>
<keyword evidence="10 11" id="KW-0472">Membrane</keyword>
<feature type="transmembrane region" description="Helical" evidence="11">
    <location>
        <begin position="153"/>
        <end position="174"/>
    </location>
</feature>
<dbReference type="Pfam" id="PF03188">
    <property type="entry name" value="Cytochrom_B561"/>
    <property type="match status" value="1"/>
</dbReference>
<gene>
    <name evidence="13" type="ORF">BD289DRAFT_483436</name>
</gene>
<dbReference type="InterPro" id="IPR006593">
    <property type="entry name" value="Cyt_b561/ferric_Rdtase_TM"/>
</dbReference>
<dbReference type="InParanoid" id="A0A2T3A5I0"/>
<organism evidence="13 14">
    <name type="scientific">Coniella lustricola</name>
    <dbReference type="NCBI Taxonomy" id="2025994"/>
    <lineage>
        <taxon>Eukaryota</taxon>
        <taxon>Fungi</taxon>
        <taxon>Dikarya</taxon>
        <taxon>Ascomycota</taxon>
        <taxon>Pezizomycotina</taxon>
        <taxon>Sordariomycetes</taxon>
        <taxon>Sordariomycetidae</taxon>
        <taxon>Diaporthales</taxon>
        <taxon>Schizoparmaceae</taxon>
        <taxon>Coniella</taxon>
    </lineage>
</organism>
<dbReference type="Proteomes" id="UP000241462">
    <property type="component" value="Unassembled WGS sequence"/>
</dbReference>
<dbReference type="GO" id="GO:0140575">
    <property type="term" value="F:transmembrane monodehydroascorbate reductase activity"/>
    <property type="evidence" value="ECO:0007669"/>
    <property type="project" value="InterPro"/>
</dbReference>
<sequence>MASATGIPERQPNELNRAAETQPLLGEPGDVTQRPHESIFKNLISGTAWLAQVGALLLLILVWAAVLSHPPLIPLFSPHPLLQSLGILLVIQAILILQPTHAESPTSKATGARLHATLNALSFTVLLAGVAIIEANKFSQGPGSHFHSVHGYLGVITSIVLLLQYIVGLLMWVAPGWLGRHVLRFGSGGSGGSEEEEEEDAEQRGKALWKYHRASGYGVVLVLLLATVVTAPDTAFNVNVLGIPTWAVAVAVALVVVGVYPRLKASKLGLRRAEQGQ</sequence>
<feature type="transmembrane region" description="Helical" evidence="11">
    <location>
        <begin position="43"/>
        <end position="66"/>
    </location>
</feature>
<dbReference type="AlphaFoldDB" id="A0A2T3A5I0"/>
<keyword evidence="3" id="KW-0813">Transport</keyword>
<keyword evidence="6" id="KW-0479">Metal-binding</keyword>
<dbReference type="Gene3D" id="1.20.120.1770">
    <property type="match status" value="1"/>
</dbReference>
<dbReference type="GO" id="GO:0046872">
    <property type="term" value="F:metal ion binding"/>
    <property type="evidence" value="ECO:0007669"/>
    <property type="project" value="UniProtKB-KW"/>
</dbReference>
<evidence type="ECO:0000256" key="7">
    <source>
        <dbReference type="ARBA" id="ARBA00022982"/>
    </source>
</evidence>
<evidence type="ECO:0000256" key="2">
    <source>
        <dbReference type="ARBA" id="ARBA00004141"/>
    </source>
</evidence>
<name>A0A2T3A5I0_9PEZI</name>
<evidence type="ECO:0000256" key="5">
    <source>
        <dbReference type="ARBA" id="ARBA00022692"/>
    </source>
</evidence>
<evidence type="ECO:0000256" key="8">
    <source>
        <dbReference type="ARBA" id="ARBA00022989"/>
    </source>
</evidence>
<dbReference type="InterPro" id="IPR045150">
    <property type="entry name" value="CYB561D1/2"/>
</dbReference>
<dbReference type="PANTHER" id="PTHR15422">
    <property type="entry name" value="OS05G0565100 PROTEIN"/>
    <property type="match status" value="1"/>
</dbReference>
<keyword evidence="8 11" id="KW-1133">Transmembrane helix</keyword>
<evidence type="ECO:0000313" key="14">
    <source>
        <dbReference type="Proteomes" id="UP000241462"/>
    </source>
</evidence>
<comment type="subcellular location">
    <subcellularLocation>
        <location evidence="2">Membrane</location>
        <topology evidence="2">Multi-pass membrane protein</topology>
    </subcellularLocation>
</comment>
<proteinExistence type="predicted"/>
<feature type="transmembrane region" description="Helical" evidence="11">
    <location>
        <begin position="81"/>
        <end position="100"/>
    </location>
</feature>
<dbReference type="EMBL" id="KZ678463">
    <property type="protein sequence ID" value="PSR83253.1"/>
    <property type="molecule type" value="Genomic_DNA"/>
</dbReference>
<keyword evidence="7" id="KW-0249">Electron transport</keyword>
<comment type="cofactor">
    <cofactor evidence="1">
        <name>heme b</name>
        <dbReference type="ChEBI" id="CHEBI:60344"/>
    </cofactor>
</comment>
<dbReference type="PROSITE" id="PS50939">
    <property type="entry name" value="CYTOCHROME_B561"/>
    <property type="match status" value="1"/>
</dbReference>
<dbReference type="SMART" id="SM00665">
    <property type="entry name" value="B561"/>
    <property type="match status" value="1"/>
</dbReference>
<evidence type="ECO:0000256" key="4">
    <source>
        <dbReference type="ARBA" id="ARBA00022617"/>
    </source>
</evidence>
<evidence type="ECO:0000256" key="10">
    <source>
        <dbReference type="ARBA" id="ARBA00023136"/>
    </source>
</evidence>
<feature type="transmembrane region" description="Helical" evidence="11">
    <location>
        <begin position="214"/>
        <end position="231"/>
    </location>
</feature>
<reference evidence="13 14" key="1">
    <citation type="journal article" date="2018" name="Mycol. Prog.">
        <title>Coniella lustricola, a new species from submerged detritus.</title>
        <authorList>
            <person name="Raudabaugh D.B."/>
            <person name="Iturriaga T."/>
            <person name="Carver A."/>
            <person name="Mondo S."/>
            <person name="Pangilinan J."/>
            <person name="Lipzen A."/>
            <person name="He G."/>
            <person name="Amirebrahimi M."/>
            <person name="Grigoriev I.V."/>
            <person name="Miller A.N."/>
        </authorList>
    </citation>
    <scope>NUCLEOTIDE SEQUENCE [LARGE SCALE GENOMIC DNA]</scope>
    <source>
        <strain evidence="13 14">B22-T-1</strain>
    </source>
</reference>
<evidence type="ECO:0000256" key="11">
    <source>
        <dbReference type="SAM" id="Phobius"/>
    </source>
</evidence>
<evidence type="ECO:0000256" key="9">
    <source>
        <dbReference type="ARBA" id="ARBA00023004"/>
    </source>
</evidence>
<evidence type="ECO:0000313" key="13">
    <source>
        <dbReference type="EMBL" id="PSR83253.1"/>
    </source>
</evidence>
<protein>
    <recommendedName>
        <fullName evidence="12">Cytochrome b561 domain-containing protein</fullName>
    </recommendedName>
</protein>
<feature type="domain" description="Cytochrome b561" evidence="12">
    <location>
        <begin position="41"/>
        <end position="266"/>
    </location>
</feature>
<feature type="transmembrane region" description="Helical" evidence="11">
    <location>
        <begin position="243"/>
        <end position="263"/>
    </location>
</feature>
<dbReference type="PANTHER" id="PTHR15422:SF45">
    <property type="entry name" value="CYTOCHROME B561 DOMAIN-CONTAINING PROTEIN"/>
    <property type="match status" value="1"/>
</dbReference>